<keyword evidence="3" id="KW-1185">Reference proteome</keyword>
<gene>
    <name evidence="2" type="ORF">sm9_0479</name>
</gene>
<dbReference type="SMART" id="SM00460">
    <property type="entry name" value="TGc"/>
    <property type="match status" value="1"/>
</dbReference>
<dbReference type="KEGG" id="mmil:sm9_0479"/>
<name>A0A0U3DPA1_9EURY</name>
<dbReference type="EMBL" id="CP011266">
    <property type="protein sequence ID" value="ALT68281.1"/>
    <property type="molecule type" value="Genomic_DNA"/>
</dbReference>
<dbReference type="Gene3D" id="3.10.620.30">
    <property type="match status" value="1"/>
</dbReference>
<feature type="domain" description="Transglutaminase-like" evidence="1">
    <location>
        <begin position="70"/>
        <end position="136"/>
    </location>
</feature>
<dbReference type="PATRIC" id="fig|230361.4.peg.494"/>
<dbReference type="InterPro" id="IPR038765">
    <property type="entry name" value="Papain-like_cys_pep_sf"/>
</dbReference>
<dbReference type="Pfam" id="PF01841">
    <property type="entry name" value="Transglut_core"/>
    <property type="match status" value="1"/>
</dbReference>
<dbReference type="PANTHER" id="PTHR33490">
    <property type="entry name" value="BLR5614 PROTEIN-RELATED"/>
    <property type="match status" value="1"/>
</dbReference>
<evidence type="ECO:0000259" key="1">
    <source>
        <dbReference type="SMART" id="SM00460"/>
    </source>
</evidence>
<proteinExistence type="predicted"/>
<dbReference type="InterPro" id="IPR002931">
    <property type="entry name" value="Transglutaminase-like"/>
</dbReference>
<protein>
    <submittedName>
        <fullName evidence="2">Transglutaminase domain-containing protein</fullName>
    </submittedName>
</protein>
<evidence type="ECO:0000313" key="2">
    <source>
        <dbReference type="EMBL" id="ALT68281.1"/>
    </source>
</evidence>
<reference evidence="2 3" key="1">
    <citation type="submission" date="2015-04" db="EMBL/GenBank/DDBJ databases">
        <title>The complete genome sequence of the rumen methanogen Methanobrevibacter millerae SM9.</title>
        <authorList>
            <person name="Leahy S.C."/>
            <person name="Kelly W.J."/>
            <person name="Pacheco D.M."/>
            <person name="Li D."/>
            <person name="Altermann E."/>
            <person name="Attwood G.T."/>
        </authorList>
    </citation>
    <scope>NUCLEOTIDE SEQUENCE [LARGE SCALE GENOMIC DNA]</scope>
    <source>
        <strain evidence="2 3">SM9</strain>
    </source>
</reference>
<organism evidence="2 3">
    <name type="scientific">Methanobrevibacter millerae</name>
    <dbReference type="NCBI Taxonomy" id="230361"/>
    <lineage>
        <taxon>Archaea</taxon>
        <taxon>Methanobacteriati</taxon>
        <taxon>Methanobacteriota</taxon>
        <taxon>Methanomada group</taxon>
        <taxon>Methanobacteria</taxon>
        <taxon>Methanobacteriales</taxon>
        <taxon>Methanobacteriaceae</taxon>
        <taxon>Methanobrevibacter</taxon>
    </lineage>
</organism>
<dbReference type="PANTHER" id="PTHR33490:SF3">
    <property type="entry name" value="CONSERVED INTEGRAL MEMBRANE PROTEIN"/>
    <property type="match status" value="1"/>
</dbReference>
<evidence type="ECO:0000313" key="3">
    <source>
        <dbReference type="Proteomes" id="UP000067738"/>
    </source>
</evidence>
<dbReference type="SUPFAM" id="SSF54001">
    <property type="entry name" value="Cysteine proteinases"/>
    <property type="match status" value="1"/>
</dbReference>
<sequence length="195" mass="22736">MGEKCMEEYLMETPSIDYMNPLFQDKVRELMNQSEDNLDYIKRCYIFVRDEISHSWDIKTDVVSRTASEVLENKTGICWTKSCLLAALLRANQIPSGISYQLLTRADDASEGYMIHALNTVYIKDLDKWIRLDARGNKKNINAFFSLNEERLAYTIRSELGEIDYHDNHADLDERLVNILMQSVDILELTTDFEF</sequence>
<dbReference type="Proteomes" id="UP000067738">
    <property type="component" value="Chromosome"/>
</dbReference>
<accession>A0A0U3DPA1</accession>
<dbReference type="AlphaFoldDB" id="A0A0U3DPA1"/>